<dbReference type="RefSeq" id="WP_255038831.1">
    <property type="nucleotide sequence ID" value="NZ_RJUF01000180.1"/>
</dbReference>
<protein>
    <submittedName>
        <fullName evidence="2">Uncharacterized protein</fullName>
    </submittedName>
</protein>
<keyword evidence="3" id="KW-1185">Reference proteome</keyword>
<reference evidence="2 3" key="1">
    <citation type="submission" date="2018-11" db="EMBL/GenBank/DDBJ databases">
        <title>Novel bacteria species description.</title>
        <authorList>
            <person name="Han J.-H."/>
        </authorList>
    </citation>
    <scope>NUCLEOTIDE SEQUENCE [LARGE SCALE GENOMIC DNA]</scope>
    <source>
        <strain evidence="2 3">KCTC23259</strain>
    </source>
</reference>
<organism evidence="2 3">
    <name type="scientific">Lacihabitans soyangensis</name>
    <dbReference type="NCBI Taxonomy" id="869394"/>
    <lineage>
        <taxon>Bacteria</taxon>
        <taxon>Pseudomonadati</taxon>
        <taxon>Bacteroidota</taxon>
        <taxon>Cytophagia</taxon>
        <taxon>Cytophagales</taxon>
        <taxon>Leadbetterellaceae</taxon>
        <taxon>Lacihabitans</taxon>
    </lineage>
</organism>
<sequence length="243" mass="27583">MDDKELRRQKILAKAHFDSVLQLFEHGLATKDDLEAKRKIWQDLKGFDPAMIAKPEKVIFTPRADINVKVPSETQRGLNPNCLIVDESFDEAAELEAIQAELHEVDMRKNKKINELAKMPRDSNQLPLVTEIKALREEYVNKSDEVYYFKRHGERVSAAFDSAQGPGELNSELVSFDDSEFVKSLPRDKLALHKMKKSLESSLSKFKARLAAAKTEVKKASQNKNISIATIKINTIDQLMSTL</sequence>
<feature type="coiled-coil region" evidence="1">
    <location>
        <begin position="196"/>
        <end position="223"/>
    </location>
</feature>
<gene>
    <name evidence="2" type="ORF">EGI31_19580</name>
</gene>
<evidence type="ECO:0000313" key="2">
    <source>
        <dbReference type="EMBL" id="MCP9765141.1"/>
    </source>
</evidence>
<evidence type="ECO:0000256" key="1">
    <source>
        <dbReference type="SAM" id="Coils"/>
    </source>
</evidence>
<accession>A0AAE3KW68</accession>
<proteinExistence type="predicted"/>
<name>A0AAE3KW68_9BACT</name>
<comment type="caution">
    <text evidence="2">The sequence shown here is derived from an EMBL/GenBank/DDBJ whole genome shotgun (WGS) entry which is preliminary data.</text>
</comment>
<keyword evidence="1" id="KW-0175">Coiled coil</keyword>
<dbReference type="Proteomes" id="UP001204144">
    <property type="component" value="Unassembled WGS sequence"/>
</dbReference>
<evidence type="ECO:0000313" key="3">
    <source>
        <dbReference type="Proteomes" id="UP001204144"/>
    </source>
</evidence>
<dbReference type="AlphaFoldDB" id="A0AAE3KW68"/>
<dbReference type="EMBL" id="RJUF01000180">
    <property type="protein sequence ID" value="MCP9765141.1"/>
    <property type="molecule type" value="Genomic_DNA"/>
</dbReference>